<dbReference type="InterPro" id="IPR042097">
    <property type="entry name" value="Aminopeptidase_N-like_N_sf"/>
</dbReference>
<feature type="active site" description="Proton donor" evidence="10">
    <location>
        <position position="414"/>
    </location>
</feature>
<dbReference type="CDD" id="cd09599">
    <property type="entry name" value="M1_LTA4H"/>
    <property type="match status" value="1"/>
</dbReference>
<keyword evidence="13" id="KW-0434">Leukotriene biosynthesis</keyword>
<accession>A0ABD3UCD8</accession>
<dbReference type="InterPro" id="IPR027268">
    <property type="entry name" value="Peptidase_M4/M1_CTD_sf"/>
</dbReference>
<dbReference type="InterPro" id="IPR049980">
    <property type="entry name" value="LTA4H_cat"/>
</dbReference>
<dbReference type="SUPFAM" id="SSF55486">
    <property type="entry name" value="Metalloproteases ('zincins'), catalytic domain"/>
    <property type="match status" value="1"/>
</dbReference>
<comment type="subcellular location">
    <subcellularLocation>
        <location evidence="1 13">Cytoplasm</location>
    </subcellularLocation>
</comment>
<dbReference type="GO" id="GO:0008237">
    <property type="term" value="F:metallopeptidase activity"/>
    <property type="evidence" value="ECO:0007669"/>
    <property type="project" value="UniProtKB-KW"/>
</dbReference>
<dbReference type="EMBL" id="JBJQND010000016">
    <property type="protein sequence ID" value="KAL3847157.1"/>
    <property type="molecule type" value="Genomic_DNA"/>
</dbReference>
<dbReference type="FunFam" id="2.60.40.1730:FF:000004">
    <property type="entry name" value="Leukotriene A(4) hydrolase"/>
    <property type="match status" value="1"/>
</dbReference>
<dbReference type="Gene3D" id="1.25.40.320">
    <property type="entry name" value="Peptidase M1, leukotriene A4 hydrolase/aminopeptidase C-terminal domain"/>
    <property type="match status" value="1"/>
</dbReference>
<dbReference type="Gene3D" id="3.30.2010.30">
    <property type="match status" value="1"/>
</dbReference>
<evidence type="ECO:0000256" key="1">
    <source>
        <dbReference type="ARBA" id="ARBA00004496"/>
    </source>
</evidence>
<feature type="binding site" evidence="11">
    <location>
        <begin position="296"/>
        <end position="301"/>
    </location>
    <ligand>
        <name>a peptide</name>
        <dbReference type="ChEBI" id="CHEBI:60466"/>
    </ligand>
</feature>
<dbReference type="Gene3D" id="1.10.390.10">
    <property type="entry name" value="Neutral Protease Domain 2"/>
    <property type="match status" value="1"/>
</dbReference>
<dbReference type="FunFam" id="1.10.390.10:FF:000003">
    <property type="entry name" value="Leukotriene A(4) hydrolase"/>
    <property type="match status" value="1"/>
</dbReference>
<reference evidence="15 16" key="1">
    <citation type="submission" date="2024-11" db="EMBL/GenBank/DDBJ databases">
        <title>Chromosome-level genome assembly of the freshwater bivalve Anodonta woodiana.</title>
        <authorList>
            <person name="Chen X."/>
        </authorList>
    </citation>
    <scope>NUCLEOTIDE SEQUENCE [LARGE SCALE GENOMIC DNA]</scope>
    <source>
        <strain evidence="15">MN2024</strain>
        <tissue evidence="15">Gills</tissue>
    </source>
</reference>
<dbReference type="InterPro" id="IPR001930">
    <property type="entry name" value="Peptidase_M1"/>
</dbReference>
<feature type="domain" description="Peptidase M1 leukotriene A4 hydrolase/aminopeptidase C-terminal" evidence="14">
    <location>
        <begin position="494"/>
        <end position="638"/>
    </location>
</feature>
<keyword evidence="9 13" id="KW-0482">Metalloprotease</keyword>
<dbReference type="GO" id="GO:0005737">
    <property type="term" value="C:cytoplasm"/>
    <property type="evidence" value="ECO:0007669"/>
    <property type="project" value="UniProtKB-SubCell"/>
</dbReference>
<evidence type="ECO:0000259" key="14">
    <source>
        <dbReference type="SMART" id="SM01263"/>
    </source>
</evidence>
<comment type="pathway">
    <text evidence="2 13">Lipid metabolism; leukotriene B4 biosynthesis.</text>
</comment>
<dbReference type="Gene3D" id="2.60.40.1730">
    <property type="entry name" value="tricorn interacting facor f3 domain"/>
    <property type="match status" value="1"/>
</dbReference>
<dbReference type="GO" id="GO:0019370">
    <property type="term" value="P:leukotriene biosynthetic process"/>
    <property type="evidence" value="ECO:0007669"/>
    <property type="project" value="UniProtKB-KW"/>
</dbReference>
<dbReference type="GO" id="GO:0006508">
    <property type="term" value="P:proteolysis"/>
    <property type="evidence" value="ECO:0007669"/>
    <property type="project" value="UniProtKB-KW"/>
</dbReference>
<dbReference type="InterPro" id="IPR045357">
    <property type="entry name" value="Aminopeptidase_N-like_N"/>
</dbReference>
<dbReference type="GO" id="GO:0046872">
    <property type="term" value="F:metal ion binding"/>
    <property type="evidence" value="ECO:0007669"/>
    <property type="project" value="UniProtKB-KW"/>
</dbReference>
<dbReference type="PRINTS" id="PR00756">
    <property type="entry name" value="ALADIPTASE"/>
</dbReference>
<proteinExistence type="inferred from homology"/>
<gene>
    <name evidence="15" type="ORF">ACJMK2_018086</name>
</gene>
<comment type="similarity">
    <text evidence="3 13">Belongs to the peptidase M1 family.</text>
</comment>
<keyword evidence="16" id="KW-1185">Reference proteome</keyword>
<dbReference type="EC" id="3.3.2.6" evidence="13"/>
<dbReference type="FunFam" id="3.30.2010.30:FF:000001">
    <property type="entry name" value="Leukotriene A(4) hydrolase"/>
    <property type="match status" value="1"/>
</dbReference>
<dbReference type="Pfam" id="PF01433">
    <property type="entry name" value="Peptidase_M1"/>
    <property type="match status" value="1"/>
</dbReference>
<dbReference type="PANTHER" id="PTHR45726:SF3">
    <property type="entry name" value="LEUKOTRIENE A-4 HYDROLASE"/>
    <property type="match status" value="1"/>
</dbReference>
<dbReference type="Proteomes" id="UP001634394">
    <property type="component" value="Unassembled WGS sequence"/>
</dbReference>
<dbReference type="NCBIfam" id="TIGR02411">
    <property type="entry name" value="leuko_A4_hydro"/>
    <property type="match status" value="1"/>
</dbReference>
<comment type="caution">
    <text evidence="15">The sequence shown here is derived from an EMBL/GenBank/DDBJ whole genome shotgun (WGS) entry which is preliminary data.</text>
</comment>
<organism evidence="15 16">
    <name type="scientific">Sinanodonta woodiana</name>
    <name type="common">Chinese pond mussel</name>
    <name type="synonym">Anodonta woodiana</name>
    <dbReference type="NCBI Taxonomy" id="1069815"/>
    <lineage>
        <taxon>Eukaryota</taxon>
        <taxon>Metazoa</taxon>
        <taxon>Spiralia</taxon>
        <taxon>Lophotrochozoa</taxon>
        <taxon>Mollusca</taxon>
        <taxon>Bivalvia</taxon>
        <taxon>Autobranchia</taxon>
        <taxon>Heteroconchia</taxon>
        <taxon>Palaeoheterodonta</taxon>
        <taxon>Unionida</taxon>
        <taxon>Unionoidea</taxon>
        <taxon>Unionidae</taxon>
        <taxon>Unioninae</taxon>
        <taxon>Sinanodonta</taxon>
    </lineage>
</organism>
<dbReference type="InterPro" id="IPR034015">
    <property type="entry name" value="M1_LTA4H"/>
</dbReference>
<evidence type="ECO:0000256" key="4">
    <source>
        <dbReference type="ARBA" id="ARBA00022490"/>
    </source>
</evidence>
<keyword evidence="8 12" id="KW-0862">Zinc</keyword>
<dbReference type="InterPro" id="IPR014782">
    <property type="entry name" value="Peptidase_M1_dom"/>
</dbReference>
<keyword evidence="4 13" id="KW-0963">Cytoplasm</keyword>
<dbReference type="InterPro" id="IPR012777">
    <property type="entry name" value="LTA4H"/>
</dbReference>
<evidence type="ECO:0000256" key="13">
    <source>
        <dbReference type="RuleBase" id="RU361141"/>
    </source>
</evidence>
<feature type="binding site" evidence="11">
    <location>
        <begin position="594"/>
        <end position="596"/>
    </location>
    <ligand>
        <name>a peptide</name>
        <dbReference type="ChEBI" id="CHEBI:60466"/>
    </ligand>
</feature>
<evidence type="ECO:0000313" key="16">
    <source>
        <dbReference type="Proteomes" id="UP001634394"/>
    </source>
</evidence>
<keyword evidence="5 13" id="KW-0645">Protease</keyword>
<feature type="binding site" evidence="12">
    <location>
        <position position="325"/>
    </location>
    <ligand>
        <name>Zn(2+)</name>
        <dbReference type="ChEBI" id="CHEBI:29105"/>
        <note>catalytic</note>
    </ligand>
</feature>
<feature type="binding site" evidence="12">
    <location>
        <position position="348"/>
    </location>
    <ligand>
        <name>Zn(2+)</name>
        <dbReference type="ChEBI" id="CHEBI:29105"/>
        <note>catalytic</note>
    </ligand>
</feature>
<name>A0ABD3UCD8_SINWO</name>
<dbReference type="SUPFAM" id="SSF63737">
    <property type="entry name" value="Leukotriene A4 hydrolase N-terminal domain"/>
    <property type="match status" value="1"/>
</dbReference>
<evidence type="ECO:0000256" key="2">
    <source>
        <dbReference type="ARBA" id="ARBA00004716"/>
    </source>
</evidence>
<evidence type="ECO:0000256" key="6">
    <source>
        <dbReference type="ARBA" id="ARBA00022723"/>
    </source>
</evidence>
<feature type="binding site" evidence="12">
    <location>
        <position position="329"/>
    </location>
    <ligand>
        <name>Zn(2+)</name>
        <dbReference type="ChEBI" id="CHEBI:29105"/>
        <note>catalytic</note>
    </ligand>
</feature>
<dbReference type="PANTHER" id="PTHR45726">
    <property type="entry name" value="LEUKOTRIENE A-4 HYDROLASE"/>
    <property type="match status" value="1"/>
</dbReference>
<dbReference type="AlphaFoldDB" id="A0ABD3UCD8"/>
<dbReference type="SUPFAM" id="SSF48371">
    <property type="entry name" value="ARM repeat"/>
    <property type="match status" value="1"/>
</dbReference>
<dbReference type="InterPro" id="IPR016024">
    <property type="entry name" value="ARM-type_fold"/>
</dbReference>
<keyword evidence="6 12" id="KW-0479">Metal-binding</keyword>
<comment type="catalytic activity">
    <reaction evidence="13">
        <text>leukotriene A4 + H2O = leukotriene B4</text>
        <dbReference type="Rhea" id="RHEA:22324"/>
        <dbReference type="ChEBI" id="CHEBI:15377"/>
        <dbReference type="ChEBI" id="CHEBI:57461"/>
        <dbReference type="ChEBI" id="CHEBI:57463"/>
        <dbReference type="EC" id="3.3.2.6"/>
    </reaction>
</comment>
<sequence>TLTPFLTWSCMFSLSRGPRSCPYQEALEDSMMPSSDPSSFSCPEECRATSLNLVLDVDFQSHVLKGTIDITVKKQNTSCNSVVLDTKDLKIHKITNKATGQELNYTLAEPVAVFGSKLEVTLPVDFETGGTVSIQYETSPQCSALQWLKPEQTAGKRHPYLFSQCQPIHARSLLPCQDTPAVKCKYTAKIRAPKEIVILMSAVRLGAESCPENPARMVHSFKQDVPIPSYLIAIVGGDLESRDIGPRSKVWSEKELVEQAEYEFAETEQMIQTAESLLGPYVWGQYDLLVLPPSFPFGGMENPCLTFVTPTLLAGDRSLADVVAHEISHSWTGNLVTNNSFEHFWLNEGHTRFVERKIVSRMKLGGAYYHFLAQGGWIALQEIVSVLGAEHPYTRLVPDLKGIDPDDAFSIVPYEKGFALLFYLENLLGGPEVFEPFLRAYIEKFKYQSLDTNTWKDFLYSYFHSEIDKLNTVDWETWFRGVGMPPVHPSYDDSMAQVCEGLAERWSSAPEEDLSQFTSEDLRLLLSVQVRDFLVRLNNKPVLSLNKVKKMEEMYGFNRIHNAEIRYQWLRLGIKTQWEDIIPSALQFVTEQGRLKFTRPIYRDLYNWEKSRDAAIANFLAHRAQMHNTTASMVAKELKLA</sequence>
<evidence type="ECO:0000256" key="9">
    <source>
        <dbReference type="ARBA" id="ARBA00023049"/>
    </source>
</evidence>
<evidence type="ECO:0000256" key="7">
    <source>
        <dbReference type="ARBA" id="ARBA00022801"/>
    </source>
</evidence>
<dbReference type="GO" id="GO:0004463">
    <property type="term" value="F:leukotriene-A4 hydrolase activity"/>
    <property type="evidence" value="ECO:0007669"/>
    <property type="project" value="UniProtKB-EC"/>
</dbReference>
<protein>
    <recommendedName>
        <fullName evidence="13">Leukotriene A(4) hydrolase</fullName>
        <shortName evidence="13">LTA-4 hydrolase</shortName>
        <ecNumber evidence="13">3.3.2.6</ecNumber>
    </recommendedName>
</protein>
<keyword evidence="7 13" id="KW-0378">Hydrolase</keyword>
<evidence type="ECO:0000256" key="5">
    <source>
        <dbReference type="ARBA" id="ARBA00022670"/>
    </source>
</evidence>
<evidence type="ECO:0000256" key="11">
    <source>
        <dbReference type="PIRSR" id="PIRSR612777-2"/>
    </source>
</evidence>
<dbReference type="Pfam" id="PF09127">
    <property type="entry name" value="Leuk-A4-hydro_C"/>
    <property type="match status" value="1"/>
</dbReference>
<evidence type="ECO:0000256" key="12">
    <source>
        <dbReference type="PIRSR" id="PIRSR612777-3"/>
    </source>
</evidence>
<evidence type="ECO:0000256" key="10">
    <source>
        <dbReference type="PIRSR" id="PIRSR612777-1"/>
    </source>
</evidence>
<evidence type="ECO:0000313" key="15">
    <source>
        <dbReference type="EMBL" id="KAL3847157.1"/>
    </source>
</evidence>
<feature type="non-terminal residue" evidence="15">
    <location>
        <position position="1"/>
    </location>
</feature>
<dbReference type="InterPro" id="IPR015211">
    <property type="entry name" value="Peptidase_M1_C"/>
</dbReference>
<dbReference type="SMART" id="SM01263">
    <property type="entry name" value="Leuk-A4-hydro_C"/>
    <property type="match status" value="1"/>
</dbReference>
<feature type="binding site" evidence="11">
    <location>
        <begin position="164"/>
        <end position="166"/>
    </location>
    <ligand>
        <name>a peptide</name>
        <dbReference type="ChEBI" id="CHEBI:60466"/>
    </ligand>
</feature>
<evidence type="ECO:0000256" key="3">
    <source>
        <dbReference type="ARBA" id="ARBA00010136"/>
    </source>
</evidence>
<comment type="cofactor">
    <cofactor evidence="12 13">
        <name>Zn(2+)</name>
        <dbReference type="ChEBI" id="CHEBI:29105"/>
    </cofactor>
    <text evidence="12 13">Binds 1 zinc ion per subunit.</text>
</comment>
<feature type="active site" description="Proton acceptor" evidence="10">
    <location>
        <position position="326"/>
    </location>
</feature>
<dbReference type="Pfam" id="PF17900">
    <property type="entry name" value="Peptidase_M1_N"/>
    <property type="match status" value="1"/>
</dbReference>
<dbReference type="InterPro" id="IPR038502">
    <property type="entry name" value="M1_LTA-4_hydro/amino_C_sf"/>
</dbReference>
<evidence type="ECO:0000256" key="8">
    <source>
        <dbReference type="ARBA" id="ARBA00022833"/>
    </source>
</evidence>